<evidence type="ECO:0000256" key="6">
    <source>
        <dbReference type="RuleBase" id="RU363032"/>
    </source>
</evidence>
<evidence type="ECO:0000256" key="1">
    <source>
        <dbReference type="ARBA" id="ARBA00004141"/>
    </source>
</evidence>
<dbReference type="PROSITE" id="PS50928">
    <property type="entry name" value="ABC_TM1"/>
    <property type="match status" value="1"/>
</dbReference>
<keyword evidence="5 6" id="KW-0472">Membrane</keyword>
<comment type="caution">
    <text evidence="8">The sequence shown here is derived from an EMBL/GenBank/DDBJ whole genome shotgun (WGS) entry which is preliminary data.</text>
</comment>
<dbReference type="SUPFAM" id="SSF161098">
    <property type="entry name" value="MetI-like"/>
    <property type="match status" value="1"/>
</dbReference>
<gene>
    <name evidence="8" type="ORF">Lpp77_16092</name>
</gene>
<dbReference type="Pfam" id="PF00528">
    <property type="entry name" value="BPD_transp_1"/>
    <property type="match status" value="1"/>
</dbReference>
<dbReference type="FunFam" id="1.10.3720.10:FF:000001">
    <property type="entry name" value="Glycine betaine ABC transporter, permease"/>
    <property type="match status" value="1"/>
</dbReference>
<feature type="transmembrane region" description="Helical" evidence="6">
    <location>
        <begin position="20"/>
        <end position="41"/>
    </location>
</feature>
<sequence>MNNFFNMIDFEFLQKLLTHIYISFTAIILGVIVAVPLGILLSSFKKRSNFIMAVVGMLQTIPALALLTLMIPIFGIGRTPTIIALFLYSLLPILRNTYAGLETVGENYIDSAKGMGMSWGQRLIFIRLPMSMSAIIAGIRTSSVYVISWATLAAYIGAGGLGDYVFSGLNLYRMDLVMLGTIPITILALTVDSLLRIVENHFSLQKG</sequence>
<comment type="subcellular location">
    <subcellularLocation>
        <location evidence="6">Cell membrane</location>
        <topology evidence="6">Multi-pass membrane protein</topology>
    </subcellularLocation>
    <subcellularLocation>
        <location evidence="1">Membrane</location>
        <topology evidence="1">Multi-pass membrane protein</topology>
    </subcellularLocation>
</comment>
<dbReference type="Gene3D" id="1.10.3720.10">
    <property type="entry name" value="MetI-like"/>
    <property type="match status" value="1"/>
</dbReference>
<evidence type="ECO:0000259" key="7">
    <source>
        <dbReference type="PROSITE" id="PS50928"/>
    </source>
</evidence>
<feature type="transmembrane region" description="Helical" evidence="6">
    <location>
        <begin position="53"/>
        <end position="76"/>
    </location>
</feature>
<dbReference type="CDD" id="cd06261">
    <property type="entry name" value="TM_PBP2"/>
    <property type="match status" value="1"/>
</dbReference>
<dbReference type="Proteomes" id="UP000014249">
    <property type="component" value="Unassembled WGS sequence"/>
</dbReference>
<feature type="domain" description="ABC transmembrane type-1" evidence="7">
    <location>
        <begin position="16"/>
        <end position="195"/>
    </location>
</feature>
<organism evidence="8 9">
    <name type="scientific">Lacticaseibacillus paracasei subsp. paracasei CNCM I-4270</name>
    <dbReference type="NCBI Taxonomy" id="1256202"/>
    <lineage>
        <taxon>Bacteria</taxon>
        <taxon>Bacillati</taxon>
        <taxon>Bacillota</taxon>
        <taxon>Bacilli</taxon>
        <taxon>Lactobacillales</taxon>
        <taxon>Lactobacillaceae</taxon>
        <taxon>Lacticaseibacillus</taxon>
    </lineage>
</organism>
<dbReference type="InterPro" id="IPR000515">
    <property type="entry name" value="MetI-like"/>
</dbReference>
<dbReference type="PANTHER" id="PTHR30177:SF28">
    <property type="entry name" value="CHOLINE TRANSPORT SYSTEM PERMEASE PROTEIN OPUBB"/>
    <property type="match status" value="1"/>
</dbReference>
<comment type="similarity">
    <text evidence="6">Belongs to the binding-protein-dependent transport system permease family.</text>
</comment>
<dbReference type="GO" id="GO:0005886">
    <property type="term" value="C:plasma membrane"/>
    <property type="evidence" value="ECO:0007669"/>
    <property type="project" value="UniProtKB-SubCell"/>
</dbReference>
<dbReference type="EMBL" id="ANJX01000430">
    <property type="protein sequence ID" value="EPC49972.1"/>
    <property type="molecule type" value="Genomic_DNA"/>
</dbReference>
<name>A0A8E0IEQ4_LACPA</name>
<evidence type="ECO:0000256" key="2">
    <source>
        <dbReference type="ARBA" id="ARBA00022448"/>
    </source>
</evidence>
<dbReference type="InterPro" id="IPR035906">
    <property type="entry name" value="MetI-like_sf"/>
</dbReference>
<dbReference type="AlphaFoldDB" id="A0A8E0IEQ4"/>
<protein>
    <submittedName>
        <fullName evidence="8">Glycine betaine/carnitine/choline ABC transporter, permease</fullName>
    </submittedName>
</protein>
<dbReference type="InterPro" id="IPR051204">
    <property type="entry name" value="ABC_transp_perm/SBD"/>
</dbReference>
<evidence type="ECO:0000256" key="4">
    <source>
        <dbReference type="ARBA" id="ARBA00022989"/>
    </source>
</evidence>
<feature type="transmembrane region" description="Helical" evidence="6">
    <location>
        <begin position="82"/>
        <end position="101"/>
    </location>
</feature>
<dbReference type="PANTHER" id="PTHR30177">
    <property type="entry name" value="GLYCINE BETAINE/L-PROLINE TRANSPORT SYSTEM PERMEASE PROTEIN PROW"/>
    <property type="match status" value="1"/>
</dbReference>
<keyword evidence="2 6" id="KW-0813">Transport</keyword>
<keyword evidence="3 6" id="KW-0812">Transmembrane</keyword>
<evidence type="ECO:0000256" key="3">
    <source>
        <dbReference type="ARBA" id="ARBA00022692"/>
    </source>
</evidence>
<evidence type="ECO:0000313" key="8">
    <source>
        <dbReference type="EMBL" id="EPC49972.1"/>
    </source>
</evidence>
<evidence type="ECO:0000256" key="5">
    <source>
        <dbReference type="ARBA" id="ARBA00023136"/>
    </source>
</evidence>
<reference evidence="8 9" key="1">
    <citation type="journal article" date="2013" name="PLoS ONE">
        <title>Lactobacillus paracasei comparative genomics: towards species pan-genome definition and exploitation of diversity.</title>
        <authorList>
            <person name="Smokvina T."/>
            <person name="Wels M."/>
            <person name="Polka J."/>
            <person name="Chervaux C."/>
            <person name="Brisse S."/>
            <person name="Boekhorst J."/>
            <person name="van Hylckama Vlieg J.E."/>
            <person name="Siezen R.J."/>
        </authorList>
    </citation>
    <scope>NUCLEOTIDE SEQUENCE [LARGE SCALE GENOMIC DNA]</scope>
    <source>
        <strain evidence="8 9">CNCM I-4270</strain>
    </source>
</reference>
<feature type="transmembrane region" description="Helical" evidence="6">
    <location>
        <begin position="145"/>
        <end position="164"/>
    </location>
</feature>
<proteinExistence type="inferred from homology"/>
<accession>A0A8E0IEQ4</accession>
<evidence type="ECO:0000313" key="9">
    <source>
        <dbReference type="Proteomes" id="UP000014249"/>
    </source>
</evidence>
<dbReference type="GO" id="GO:0031460">
    <property type="term" value="P:glycine betaine transport"/>
    <property type="evidence" value="ECO:0007669"/>
    <property type="project" value="TreeGrafter"/>
</dbReference>
<dbReference type="GO" id="GO:0055085">
    <property type="term" value="P:transmembrane transport"/>
    <property type="evidence" value="ECO:0007669"/>
    <property type="project" value="InterPro"/>
</dbReference>
<keyword evidence="4 6" id="KW-1133">Transmembrane helix</keyword>
<feature type="transmembrane region" description="Helical" evidence="6">
    <location>
        <begin position="176"/>
        <end position="198"/>
    </location>
</feature>